<feature type="region of interest" description="Disordered" evidence="19">
    <location>
        <begin position="355"/>
        <end position="445"/>
    </location>
</feature>
<dbReference type="GO" id="GO:0050687">
    <property type="term" value="P:negative regulation of defense response to virus"/>
    <property type="evidence" value="ECO:0007669"/>
    <property type="project" value="Ensembl"/>
</dbReference>
<keyword evidence="8 18" id="KW-0863">Zinc-finger</keyword>
<keyword evidence="6 20" id="KW-0812">Transmembrane</keyword>
<dbReference type="Pfam" id="PF13920">
    <property type="entry name" value="zf-C3HC4_3"/>
    <property type="match status" value="1"/>
</dbReference>
<dbReference type="InterPro" id="IPR013083">
    <property type="entry name" value="Znf_RING/FYVE/PHD"/>
</dbReference>
<feature type="transmembrane region" description="Helical" evidence="20">
    <location>
        <begin position="215"/>
        <end position="236"/>
    </location>
</feature>
<comment type="catalytic activity">
    <reaction evidence="1">
        <text>S-ubiquitinyl-[E2 ubiquitin-conjugating enzyme]-L-cysteine + [acceptor protein]-L-lysine = [E2 ubiquitin-conjugating enzyme]-L-cysteine + N(6)-ubiquitinyl-[acceptor protein]-L-lysine.</text>
        <dbReference type="EC" id="2.3.2.27"/>
    </reaction>
</comment>
<dbReference type="Ensembl" id="ENSCPRT00005006621.1">
    <property type="protein sequence ID" value="ENSCPRP00005005647.1"/>
    <property type="gene ID" value="ENSCPRG00005004053.1"/>
</dbReference>
<keyword evidence="23" id="KW-1185">Reference proteome</keyword>
<dbReference type="GO" id="GO:0070979">
    <property type="term" value="P:protein K11-linked ubiquitination"/>
    <property type="evidence" value="ECO:0007669"/>
    <property type="project" value="Ensembl"/>
</dbReference>
<dbReference type="Gene3D" id="3.30.40.10">
    <property type="entry name" value="Zinc/RING finger domain, C3HC4 (zinc finger)"/>
    <property type="match status" value="1"/>
</dbReference>
<dbReference type="GO" id="GO:0005789">
    <property type="term" value="C:endoplasmic reticulum membrane"/>
    <property type="evidence" value="ECO:0007669"/>
    <property type="project" value="UniProtKB-SubCell"/>
</dbReference>
<organism evidence="22 23">
    <name type="scientific">Crocodylus porosus</name>
    <name type="common">Saltwater crocodile</name>
    <name type="synonym">Estuarine crocodile</name>
    <dbReference type="NCBI Taxonomy" id="8502"/>
    <lineage>
        <taxon>Eukaryota</taxon>
        <taxon>Metazoa</taxon>
        <taxon>Chordata</taxon>
        <taxon>Craniata</taxon>
        <taxon>Vertebrata</taxon>
        <taxon>Euteleostomi</taxon>
        <taxon>Archelosauria</taxon>
        <taxon>Archosauria</taxon>
        <taxon>Crocodylia</taxon>
        <taxon>Longirostres</taxon>
        <taxon>Crocodylidae</taxon>
        <taxon>Crocodylus</taxon>
    </lineage>
</organism>
<feature type="transmembrane region" description="Helical" evidence="20">
    <location>
        <begin position="61"/>
        <end position="86"/>
    </location>
</feature>
<feature type="transmembrane region" description="Helical" evidence="20">
    <location>
        <begin position="184"/>
        <end position="203"/>
    </location>
</feature>
<evidence type="ECO:0000256" key="12">
    <source>
        <dbReference type="ARBA" id="ARBA00022989"/>
    </source>
</evidence>
<evidence type="ECO:0000256" key="18">
    <source>
        <dbReference type="PROSITE-ProRule" id="PRU00175"/>
    </source>
</evidence>
<comment type="function">
    <text evidence="14">E3 ubiquitin-protein ligase that plays a key role in endosome organization by retaining vesicles in the perinuclear cloud. Acts as a platform for perinuclear positioning of the endosomal system by mediating ubiquitination of SQSTM1 through interaction with the ubiquitin conjugating enzyme UBE2J1. Ubiquitinated SQSTM1 attracts specific vesicle-associated adapters, forming a molecular bridge that restrains cognate vesicles in the perinuclear region and organizes the endosomal pathway for efficient cargo transport. Also acts as a regulator of type I interferon production in response to viral infection by mediating the formation of 'Lys-11'-linked polyubiquitin chains on TMEM173/STING, leading to stabilize TMEM173/STING. Also required to limit type I interferon response by promoting autophagic degradation of IRF3.</text>
</comment>
<evidence type="ECO:0000256" key="16">
    <source>
        <dbReference type="ARBA" id="ARBA00067352"/>
    </source>
</evidence>
<keyword evidence="10" id="KW-0256">Endoplasmic reticulum</keyword>
<dbReference type="InterPro" id="IPR001841">
    <property type="entry name" value="Znf_RING"/>
</dbReference>
<dbReference type="GO" id="GO:0006511">
    <property type="term" value="P:ubiquitin-dependent protein catabolic process"/>
    <property type="evidence" value="ECO:0007669"/>
    <property type="project" value="TreeGrafter"/>
</dbReference>
<dbReference type="CDD" id="cd16788">
    <property type="entry name" value="mRING-HC-C3HC5_RNF26"/>
    <property type="match status" value="1"/>
</dbReference>
<dbReference type="GO" id="GO:0032479">
    <property type="term" value="P:regulation of type I interferon production"/>
    <property type="evidence" value="ECO:0007669"/>
    <property type="project" value="Ensembl"/>
</dbReference>
<dbReference type="GO" id="GO:0007032">
    <property type="term" value="P:endosome organization"/>
    <property type="evidence" value="ECO:0007669"/>
    <property type="project" value="Ensembl"/>
</dbReference>
<reference evidence="22" key="2">
    <citation type="submission" date="2025-09" db="UniProtKB">
        <authorList>
            <consortium name="Ensembl"/>
        </authorList>
    </citation>
    <scope>IDENTIFICATION</scope>
</reference>
<evidence type="ECO:0000256" key="15">
    <source>
        <dbReference type="ARBA" id="ARBA00063040"/>
    </source>
</evidence>
<dbReference type="PROSITE" id="PS50089">
    <property type="entry name" value="ZF_RING_2"/>
    <property type="match status" value="1"/>
</dbReference>
<dbReference type="Proteomes" id="UP000594220">
    <property type="component" value="Unplaced"/>
</dbReference>
<dbReference type="EC" id="2.3.2.27" evidence="4"/>
<name>A0A7M4E8C1_CROPO</name>
<proteinExistence type="predicted"/>
<accession>A0A7M4E8C1</accession>
<evidence type="ECO:0000256" key="17">
    <source>
        <dbReference type="ARBA" id="ARBA00075536"/>
    </source>
</evidence>
<evidence type="ECO:0000256" key="11">
    <source>
        <dbReference type="ARBA" id="ARBA00022833"/>
    </source>
</evidence>
<sequence length="519" mass="55854">MEGAARGHPGAPFPTLADPALAPRPARVPASPAMELLFVILRGVGLVLHVVGFVLDVNFFLVSTLVSVLLWLVTFVCSLPQALVAGALQCWDGALFSLLYLAEMVCCLVLGSLQALAGLLRGFTASLESLKVAGHLVSHVALRGREAVHRGLWHLLGSGQALLRQACEVCTITMSLLAYLVNSVINMCLIGTQNLFALALALWDSIVSPFLRVTDLLAAFLAHVSSSAVAVAILLWSPCQLAFELLVSAARLLLSAFVLNVYGLVLLGLVLAFSALVLNPELVWTLAMQASGYLNTFPSYHRLRRDMCRLYQVVLLTLGMVMSSQAWRRLADWSLQVANWSGGVRAANPQAPPGLLGPAVGAQGRQRAAAALPRPAPPVRQGLPGASQQATGGARQVRQLPARAPEEQHGVDAQGTVAGQHPVVPGEEPSTSRGRASGKEQLNAATVEDGEDPWLLLKEQEERKKCVICQDQTKTVLLLPCRHLCLCQECTEILLQQAVYQRNCPLCRQMILHTLDVYL</sequence>
<dbReference type="OMA" id="TAILLWT"/>
<dbReference type="FunFam" id="3.30.40.10:FF:000387">
    <property type="entry name" value="RING finger protein 26"/>
    <property type="match status" value="1"/>
</dbReference>
<evidence type="ECO:0000313" key="23">
    <source>
        <dbReference type="Proteomes" id="UP000594220"/>
    </source>
</evidence>
<feature type="compositionally biased region" description="Low complexity" evidence="19">
    <location>
        <begin position="357"/>
        <end position="373"/>
    </location>
</feature>
<evidence type="ECO:0000256" key="5">
    <source>
        <dbReference type="ARBA" id="ARBA00022679"/>
    </source>
</evidence>
<evidence type="ECO:0000256" key="8">
    <source>
        <dbReference type="ARBA" id="ARBA00022771"/>
    </source>
</evidence>
<dbReference type="GO" id="GO:1905719">
    <property type="term" value="P:protein localization to perinuclear region of cytoplasm"/>
    <property type="evidence" value="ECO:0007669"/>
    <property type="project" value="Ensembl"/>
</dbReference>
<comment type="subcellular location">
    <subcellularLocation>
        <location evidence="2">Endoplasmic reticulum membrane</location>
        <topology evidence="2">Multi-pass membrane protein</topology>
    </subcellularLocation>
</comment>
<dbReference type="GO" id="GO:0061630">
    <property type="term" value="F:ubiquitin protein ligase activity"/>
    <property type="evidence" value="ECO:0007669"/>
    <property type="project" value="UniProtKB-EC"/>
</dbReference>
<evidence type="ECO:0000256" key="3">
    <source>
        <dbReference type="ARBA" id="ARBA00004906"/>
    </source>
</evidence>
<evidence type="ECO:0000256" key="2">
    <source>
        <dbReference type="ARBA" id="ARBA00004477"/>
    </source>
</evidence>
<evidence type="ECO:0000256" key="20">
    <source>
        <dbReference type="SAM" id="Phobius"/>
    </source>
</evidence>
<evidence type="ECO:0000256" key="9">
    <source>
        <dbReference type="ARBA" id="ARBA00022786"/>
    </source>
</evidence>
<keyword evidence="5" id="KW-0808">Transferase</keyword>
<dbReference type="PANTHER" id="PTHR22696">
    <property type="entry name" value="E3 UBIQUITIN-PROTEIN LIGASE RNF26"/>
    <property type="match status" value="1"/>
</dbReference>
<comment type="pathway">
    <text evidence="3">Protein modification; protein ubiquitination.</text>
</comment>
<dbReference type="GeneTree" id="ENSGT00390000016584"/>
<protein>
    <recommendedName>
        <fullName evidence="16">E3 ubiquitin-protein ligase RNF26</fullName>
        <ecNumber evidence="4">2.3.2.27</ecNumber>
    </recommendedName>
    <alternativeName>
        <fullName evidence="17">RING finger protein 26</fullName>
    </alternativeName>
</protein>
<gene>
    <name evidence="22" type="primary">RNF26</name>
</gene>
<feature type="transmembrane region" description="Helical" evidence="20">
    <location>
        <begin position="256"/>
        <end position="278"/>
    </location>
</feature>
<dbReference type="SUPFAM" id="SSF57850">
    <property type="entry name" value="RING/U-box"/>
    <property type="match status" value="1"/>
</dbReference>
<dbReference type="AlphaFoldDB" id="A0A7M4E8C1"/>
<evidence type="ECO:0000259" key="21">
    <source>
        <dbReference type="PROSITE" id="PS50089"/>
    </source>
</evidence>
<evidence type="ECO:0000313" key="22">
    <source>
        <dbReference type="Ensembl" id="ENSCPRP00005005647.1"/>
    </source>
</evidence>
<evidence type="ECO:0000256" key="10">
    <source>
        <dbReference type="ARBA" id="ARBA00022824"/>
    </source>
</evidence>
<dbReference type="SMART" id="SM00184">
    <property type="entry name" value="RING"/>
    <property type="match status" value="1"/>
</dbReference>
<dbReference type="InterPro" id="IPR040089">
    <property type="entry name" value="RNF26_mRING-HC-C3HC5"/>
</dbReference>
<evidence type="ECO:0000256" key="13">
    <source>
        <dbReference type="ARBA" id="ARBA00023136"/>
    </source>
</evidence>
<evidence type="ECO:0000256" key="14">
    <source>
        <dbReference type="ARBA" id="ARBA00057605"/>
    </source>
</evidence>
<feature type="domain" description="RING-type" evidence="21">
    <location>
        <begin position="466"/>
        <end position="508"/>
    </location>
</feature>
<keyword evidence="7" id="KW-0479">Metal-binding</keyword>
<feature type="transmembrane region" description="Helical" evidence="20">
    <location>
        <begin position="98"/>
        <end position="120"/>
    </location>
</feature>
<evidence type="ECO:0000256" key="7">
    <source>
        <dbReference type="ARBA" id="ARBA00022723"/>
    </source>
</evidence>
<dbReference type="PANTHER" id="PTHR22696:SF1">
    <property type="entry name" value="E3 UBIQUITIN-PROTEIN LIGASE RNF26"/>
    <property type="match status" value="1"/>
</dbReference>
<keyword evidence="11" id="KW-0862">Zinc</keyword>
<evidence type="ECO:0000256" key="4">
    <source>
        <dbReference type="ARBA" id="ARBA00012483"/>
    </source>
</evidence>
<evidence type="ECO:0000256" key="19">
    <source>
        <dbReference type="SAM" id="MobiDB-lite"/>
    </source>
</evidence>
<comment type="subunit">
    <text evidence="15">Interacts with INCA1. Interacts with TMEM43, ENDOD1, TMEM33 and TMED1 to form a complex capable of modulating innate immune signaling through the cGAS-STING pathway. Interacts with UBE2J1; this interaction is important for SQSTM1 ubiquitination.</text>
</comment>
<keyword evidence="9" id="KW-0833">Ubl conjugation pathway</keyword>
<keyword evidence="13 20" id="KW-0472">Membrane</keyword>
<evidence type="ECO:0000256" key="1">
    <source>
        <dbReference type="ARBA" id="ARBA00000900"/>
    </source>
</evidence>
<feature type="transmembrane region" description="Helical" evidence="20">
    <location>
        <begin position="36"/>
        <end position="55"/>
    </location>
</feature>
<evidence type="ECO:0000256" key="6">
    <source>
        <dbReference type="ARBA" id="ARBA00022692"/>
    </source>
</evidence>
<reference evidence="22" key="1">
    <citation type="submission" date="2025-08" db="UniProtKB">
        <authorList>
            <consortium name="Ensembl"/>
        </authorList>
    </citation>
    <scope>IDENTIFICATION</scope>
</reference>
<dbReference type="GO" id="GO:0008270">
    <property type="term" value="F:zinc ion binding"/>
    <property type="evidence" value="ECO:0007669"/>
    <property type="project" value="UniProtKB-KW"/>
</dbReference>
<keyword evidence="12 20" id="KW-1133">Transmembrane helix</keyword>